<evidence type="ECO:0000313" key="3">
    <source>
        <dbReference type="Proteomes" id="UP000027178"/>
    </source>
</evidence>
<proteinExistence type="predicted"/>
<dbReference type="EMBL" id="JNBY01000165">
    <property type="protein sequence ID" value="KDN80659.1"/>
    <property type="molecule type" value="Genomic_DNA"/>
</dbReference>
<sequence>MGPHRRPRPARTPPRPAAPRTHRLRLPGVQPDARHDRRPERRTPRPDGRPPPRPRRRPRGPRPGRTGRPRTPAPRPTLRRPTATRRHRPRPRHPPRVLFADEPTGALDRATGTQILRLLRDGVDQDGGTCVMVTHDPAAAAYADRVLLLTDGRLVDELHHPTARQVAEALARTGGSDGSDGSGGSSGSGSSVDQGSGTGGAER</sequence>
<feature type="region of interest" description="Disordered" evidence="1">
    <location>
        <begin position="168"/>
        <end position="203"/>
    </location>
</feature>
<dbReference type="InterPro" id="IPR027417">
    <property type="entry name" value="P-loop_NTPase"/>
</dbReference>
<accession>A0A066YL51</accession>
<dbReference type="HOGENOM" id="CLU_1347425_0_0_11"/>
<dbReference type="GO" id="GO:0022857">
    <property type="term" value="F:transmembrane transporter activity"/>
    <property type="evidence" value="ECO:0007669"/>
    <property type="project" value="TreeGrafter"/>
</dbReference>
<evidence type="ECO:0000256" key="1">
    <source>
        <dbReference type="SAM" id="MobiDB-lite"/>
    </source>
</evidence>
<feature type="region of interest" description="Disordered" evidence="1">
    <location>
        <begin position="1"/>
        <end position="105"/>
    </location>
</feature>
<evidence type="ECO:0000313" key="2">
    <source>
        <dbReference type="EMBL" id="KDN80659.1"/>
    </source>
</evidence>
<name>A0A066YL51_9ACTN</name>
<dbReference type="AlphaFoldDB" id="A0A066YL51"/>
<dbReference type="GO" id="GO:0005886">
    <property type="term" value="C:plasma membrane"/>
    <property type="evidence" value="ECO:0007669"/>
    <property type="project" value="TreeGrafter"/>
</dbReference>
<feature type="compositionally biased region" description="Basic residues" evidence="1">
    <location>
        <begin position="52"/>
        <end position="68"/>
    </location>
</feature>
<protein>
    <recommendedName>
        <fullName evidence="4">ABC transporter ATP-binding protein</fullName>
    </recommendedName>
</protein>
<feature type="compositionally biased region" description="Basic residues" evidence="1">
    <location>
        <begin position="82"/>
        <end position="95"/>
    </location>
</feature>
<dbReference type="PATRIC" id="fig|1348663.4.peg.7328"/>
<gene>
    <name evidence="2" type="ORF">KCH_75770</name>
</gene>
<comment type="caution">
    <text evidence="2">The sequence shown here is derived from an EMBL/GenBank/DDBJ whole genome shotgun (WGS) entry which is preliminary data.</text>
</comment>
<reference evidence="2 3" key="1">
    <citation type="submission" date="2014-05" db="EMBL/GenBank/DDBJ databases">
        <title>Draft Genome Sequence of Kitasatospora cheerisanensis KCTC 2395.</title>
        <authorList>
            <person name="Nam D.H."/>
        </authorList>
    </citation>
    <scope>NUCLEOTIDE SEQUENCE [LARGE SCALE GENOMIC DNA]</scope>
    <source>
        <strain evidence="2 3">KCTC 2395</strain>
    </source>
</reference>
<dbReference type="SUPFAM" id="SSF52540">
    <property type="entry name" value="P-loop containing nucleoside triphosphate hydrolases"/>
    <property type="match status" value="1"/>
</dbReference>
<dbReference type="Proteomes" id="UP000027178">
    <property type="component" value="Unassembled WGS sequence"/>
</dbReference>
<evidence type="ECO:0008006" key="4">
    <source>
        <dbReference type="Google" id="ProtNLM"/>
    </source>
</evidence>
<keyword evidence="3" id="KW-1185">Reference proteome</keyword>
<dbReference type="InterPro" id="IPR015854">
    <property type="entry name" value="ABC_transpr_LolD-like"/>
</dbReference>
<dbReference type="PANTHER" id="PTHR24220">
    <property type="entry name" value="IMPORT ATP-BINDING PROTEIN"/>
    <property type="match status" value="1"/>
</dbReference>
<dbReference type="eggNOG" id="COG1136">
    <property type="taxonomic scope" value="Bacteria"/>
</dbReference>
<feature type="compositionally biased region" description="Basic and acidic residues" evidence="1">
    <location>
        <begin position="32"/>
        <end position="50"/>
    </location>
</feature>
<organism evidence="2 3">
    <name type="scientific">Kitasatospora cheerisanensis KCTC 2395</name>
    <dbReference type="NCBI Taxonomy" id="1348663"/>
    <lineage>
        <taxon>Bacteria</taxon>
        <taxon>Bacillati</taxon>
        <taxon>Actinomycetota</taxon>
        <taxon>Actinomycetes</taxon>
        <taxon>Kitasatosporales</taxon>
        <taxon>Streptomycetaceae</taxon>
        <taxon>Kitasatospora</taxon>
    </lineage>
</organism>
<feature type="compositionally biased region" description="Gly residues" evidence="1">
    <location>
        <begin position="175"/>
        <end position="187"/>
    </location>
</feature>
<dbReference type="Gene3D" id="3.40.50.300">
    <property type="entry name" value="P-loop containing nucleotide triphosphate hydrolases"/>
    <property type="match status" value="1"/>
</dbReference>
<dbReference type="PANTHER" id="PTHR24220:SF685">
    <property type="entry name" value="ABC TRANSPORTER RELATED"/>
    <property type="match status" value="1"/>
</dbReference>